<dbReference type="InterPro" id="IPR021124">
    <property type="entry name" value="CRISPR-assoc_prot_Cas5"/>
</dbReference>
<dbReference type="RefSeq" id="WP_056985579.1">
    <property type="nucleotide sequence ID" value="NZ_JQBQ01000027.1"/>
</dbReference>
<protein>
    <recommendedName>
        <fullName evidence="4">CRISPR-associated protein Cas5</fullName>
    </recommendedName>
</protein>
<dbReference type="NCBIfam" id="TIGR02593">
    <property type="entry name" value="CRISPR_cas5"/>
    <property type="match status" value="1"/>
</dbReference>
<evidence type="ECO:0008006" key="4">
    <source>
        <dbReference type="Google" id="ProtNLM"/>
    </source>
</evidence>
<evidence type="ECO:0000256" key="1">
    <source>
        <dbReference type="ARBA" id="ARBA00023118"/>
    </source>
</evidence>
<evidence type="ECO:0000313" key="2">
    <source>
        <dbReference type="EMBL" id="KRN89748.1"/>
    </source>
</evidence>
<evidence type="ECO:0000313" key="3">
    <source>
        <dbReference type="Proteomes" id="UP000051529"/>
    </source>
</evidence>
<keyword evidence="1" id="KW-0051">Antiviral defense</keyword>
<comment type="caution">
    <text evidence="2">The sequence shown here is derived from an EMBL/GenBank/DDBJ whole genome shotgun (WGS) entry which is preliminary data.</text>
</comment>
<accession>A0A0R2KU37</accession>
<reference evidence="2 3" key="1">
    <citation type="journal article" date="2015" name="Genome Announc.">
        <title>Expanding the biotechnology potential of lactobacilli through comparative genomics of 213 strains and associated genera.</title>
        <authorList>
            <person name="Sun Z."/>
            <person name="Harris H.M."/>
            <person name="McCann A."/>
            <person name="Guo C."/>
            <person name="Argimon S."/>
            <person name="Zhang W."/>
            <person name="Yang X."/>
            <person name="Jeffery I.B."/>
            <person name="Cooney J.C."/>
            <person name="Kagawa T.F."/>
            <person name="Liu W."/>
            <person name="Song Y."/>
            <person name="Salvetti E."/>
            <person name="Wrobel A."/>
            <person name="Rasinkangas P."/>
            <person name="Parkhill J."/>
            <person name="Rea M.C."/>
            <person name="O'Sullivan O."/>
            <person name="Ritari J."/>
            <person name="Douillard F.P."/>
            <person name="Paul Ross R."/>
            <person name="Yang R."/>
            <person name="Briner A.E."/>
            <person name="Felis G.E."/>
            <person name="de Vos W.M."/>
            <person name="Barrangou R."/>
            <person name="Klaenhammer T.R."/>
            <person name="Caufield P.W."/>
            <person name="Cui Y."/>
            <person name="Zhang H."/>
            <person name="O'Toole P.W."/>
        </authorList>
    </citation>
    <scope>NUCLEOTIDE SEQUENCE [LARGE SCALE GENOMIC DNA]</scope>
    <source>
        <strain evidence="2 3">DSM 16698</strain>
    </source>
</reference>
<sequence length="237" mass="27510">MKVIRVKLHQETANYRVPASHGFRESYPLPPISTVIGMVHYLCDFHEYHPMKVSVQGSYVSTTSDFFTRYEFKNGMKFDPGRHQLNAEGYGISRGIGHVQLLYDVNLILHIKPDDENELEDIYNALKYPREFPNLGRREDLANFEEVKIVDVEKKDEDLTVNHGAYIPVEMSENIGLENEGIGYKGTHYYLNKDYKLVTIKKGQTQRRWNKVEVIYASGFTVYKSYVDEDNNVVFLV</sequence>
<dbReference type="Proteomes" id="UP000051529">
    <property type="component" value="Unassembled WGS sequence"/>
</dbReference>
<dbReference type="InterPro" id="IPR013337">
    <property type="entry name" value="CRISPR-assoc_prot_Cas5_Tneap"/>
</dbReference>
<dbReference type="AlphaFoldDB" id="A0A0R2KU37"/>
<dbReference type="Pfam" id="PF09704">
    <property type="entry name" value="Cas_Cas5d"/>
    <property type="match status" value="1"/>
</dbReference>
<proteinExistence type="predicted"/>
<dbReference type="InterPro" id="IPR013422">
    <property type="entry name" value="CRISPR-assoc_prot_Cas5_N"/>
</dbReference>
<dbReference type="NCBIfam" id="TIGR01895">
    <property type="entry name" value="cas_Cas5t"/>
    <property type="match status" value="1"/>
</dbReference>
<gene>
    <name evidence="2" type="ORF">IV44_GL000823</name>
</gene>
<dbReference type="GO" id="GO:0043571">
    <property type="term" value="P:maintenance of CRISPR repeat elements"/>
    <property type="evidence" value="ECO:0007669"/>
    <property type="project" value="InterPro"/>
</dbReference>
<dbReference type="EMBL" id="JQBQ01000027">
    <property type="protein sequence ID" value="KRN89748.1"/>
    <property type="molecule type" value="Genomic_DNA"/>
</dbReference>
<name>A0A0R2KU37_LACAM</name>
<organism evidence="2 3">
    <name type="scientific">Lactobacillus amylovorus subsp. animalium DSM 16698</name>
    <dbReference type="NCBI Taxonomy" id="695563"/>
    <lineage>
        <taxon>Bacteria</taxon>
        <taxon>Bacillati</taxon>
        <taxon>Bacillota</taxon>
        <taxon>Bacilli</taxon>
        <taxon>Lactobacillales</taxon>
        <taxon>Lactobacillaceae</taxon>
        <taxon>Lactobacillus</taxon>
        <taxon>Lactobacillus amylovorus subsp. animalium</taxon>
    </lineage>
</organism>
<dbReference type="PATRIC" id="fig|695563.3.peg.875"/>
<dbReference type="GO" id="GO:0051607">
    <property type="term" value="P:defense response to virus"/>
    <property type="evidence" value="ECO:0007669"/>
    <property type="project" value="UniProtKB-KW"/>
</dbReference>